<comment type="miscellaneous">
    <text evidence="8">During catalysis, the active site Cys acts as a nucleophile attacking the alpha-carbonyl group of tRNA-bound glutamate with the formation of a thioester intermediate between enzyme and glutamate, and the concomitant release of tRNA(Glu). The thioester intermediate is finally reduced by direct hydride transfer from NADPH, to form the product GSA.</text>
</comment>
<evidence type="ECO:0000313" key="16">
    <source>
        <dbReference type="EMBL" id="KJE23215.1"/>
    </source>
</evidence>
<dbReference type="InterPro" id="IPR006151">
    <property type="entry name" value="Shikm_DH/Glu-tRNA_Rdtase"/>
</dbReference>
<feature type="binding site" evidence="8 10">
    <location>
        <position position="120"/>
    </location>
    <ligand>
        <name>substrate</name>
    </ligand>
</feature>
<evidence type="ECO:0000259" key="14">
    <source>
        <dbReference type="Pfam" id="PF01488"/>
    </source>
</evidence>
<feature type="binding site" evidence="8 10">
    <location>
        <position position="109"/>
    </location>
    <ligand>
        <name>substrate</name>
    </ligand>
</feature>
<dbReference type="HAMAP" id="MF_00087">
    <property type="entry name" value="Glu_tRNA_reductase"/>
    <property type="match status" value="1"/>
</dbReference>
<evidence type="ECO:0000256" key="10">
    <source>
        <dbReference type="PIRSR" id="PIRSR000445-2"/>
    </source>
</evidence>
<feature type="domain" description="Quinate/shikimate 5-dehydrogenase/glutamyl-tRNA reductase" evidence="14">
    <location>
        <begin position="213"/>
        <end position="338"/>
    </location>
</feature>
<comment type="pathway">
    <text evidence="1 8">Porphyrin-containing compound metabolism; protoporphyrin-IX biosynthesis; 5-aminolevulinate from L-glutamyl-tRNA(Glu): step 1/2.</text>
</comment>
<comment type="function">
    <text evidence="8">Catalyzes the NADPH-dependent reduction of glutamyl-tRNA(Glu) to glutamate 1-semialdehyde (GSA).</text>
</comment>
<reference evidence="17" key="1">
    <citation type="submission" date="2015-02" db="EMBL/GenBank/DDBJ databases">
        <title>Draft Genome of Frankia sp. CpI1-S.</title>
        <authorList>
            <person name="Oshone R.T."/>
            <person name="Ngom M."/>
            <person name="Ghodhbane-Gtari F."/>
            <person name="Gtari M."/>
            <person name="Morris K."/>
            <person name="Thomas K."/>
            <person name="Sen A."/>
            <person name="Tisa L.S."/>
        </authorList>
    </citation>
    <scope>NUCLEOTIDE SEQUENCE [LARGE SCALE GENOMIC DNA]</scope>
    <source>
        <strain evidence="17">CpI1-S</strain>
    </source>
</reference>
<keyword evidence="4 8" id="KW-0521">NADP</keyword>
<dbReference type="NCBIfam" id="NF000744">
    <property type="entry name" value="PRK00045.1-3"/>
    <property type="match status" value="1"/>
</dbReference>
<dbReference type="Pfam" id="PF01488">
    <property type="entry name" value="Shikimate_DH"/>
    <property type="match status" value="1"/>
</dbReference>
<dbReference type="PANTHER" id="PTHR43013:SF1">
    <property type="entry name" value="GLUTAMYL-TRNA REDUCTASE"/>
    <property type="match status" value="1"/>
</dbReference>
<comment type="catalytic activity">
    <reaction evidence="7 8">
        <text>(S)-4-amino-5-oxopentanoate + tRNA(Glu) + NADP(+) = L-glutamyl-tRNA(Glu) + NADPH + H(+)</text>
        <dbReference type="Rhea" id="RHEA:12344"/>
        <dbReference type="Rhea" id="RHEA-COMP:9663"/>
        <dbReference type="Rhea" id="RHEA-COMP:9680"/>
        <dbReference type="ChEBI" id="CHEBI:15378"/>
        <dbReference type="ChEBI" id="CHEBI:57501"/>
        <dbReference type="ChEBI" id="CHEBI:57783"/>
        <dbReference type="ChEBI" id="CHEBI:58349"/>
        <dbReference type="ChEBI" id="CHEBI:78442"/>
        <dbReference type="ChEBI" id="CHEBI:78520"/>
        <dbReference type="EC" id="1.2.1.70"/>
    </reaction>
</comment>
<keyword evidence="5 8" id="KW-0560">Oxidoreductase</keyword>
<dbReference type="RefSeq" id="WP_044885081.1">
    <property type="nucleotide sequence ID" value="NZ_JYFN01000015.1"/>
</dbReference>
<dbReference type="EC" id="1.2.1.70" evidence="3 8"/>
<dbReference type="FunFam" id="3.30.460.30:FF:000001">
    <property type="entry name" value="Glutamyl-tRNA reductase"/>
    <property type="match status" value="1"/>
</dbReference>
<dbReference type="InterPro" id="IPR015896">
    <property type="entry name" value="4pyrrol_synth_GluRdtase_dimer"/>
</dbReference>
<reference evidence="16 17" key="2">
    <citation type="journal article" date="2016" name="Genome Announc.">
        <title>Permanent Draft Genome Sequences for Two Variants of Frankia sp. Strain CpI1, the First Frankia Strain Isolated from Root Nodules of Comptonia peregrina.</title>
        <authorList>
            <person name="Oshone R."/>
            <person name="Hurst S.G.IV."/>
            <person name="Abebe-Akele F."/>
            <person name="Simpson S."/>
            <person name="Morris K."/>
            <person name="Thomas W.K."/>
            <person name="Tisa L.S."/>
        </authorList>
    </citation>
    <scope>NUCLEOTIDE SEQUENCE [LARGE SCALE GENOMIC DNA]</scope>
    <source>
        <strain evidence="17">CpI1-S</strain>
    </source>
</reference>
<dbReference type="Pfam" id="PF00745">
    <property type="entry name" value="GlutR_dimer"/>
    <property type="match status" value="1"/>
</dbReference>
<keyword evidence="6 8" id="KW-0627">Porphyrin biosynthesis</keyword>
<evidence type="ECO:0000259" key="13">
    <source>
        <dbReference type="Pfam" id="PF00745"/>
    </source>
</evidence>
<comment type="similarity">
    <text evidence="2 8">Belongs to the glutamyl-tRNA reductase family.</text>
</comment>
<dbReference type="UniPathway" id="UPA00251">
    <property type="reaction ID" value="UER00316"/>
</dbReference>
<dbReference type="OrthoDB" id="110209at2"/>
<dbReference type="PIRSF" id="PIRSF000445">
    <property type="entry name" value="4pyrrol_synth_GluRdtase"/>
    <property type="match status" value="1"/>
</dbReference>
<dbReference type="PANTHER" id="PTHR43013">
    <property type="entry name" value="GLUTAMYL-TRNA REDUCTASE"/>
    <property type="match status" value="1"/>
</dbReference>
<comment type="caution">
    <text evidence="16">The sequence shown here is derived from an EMBL/GenBank/DDBJ whole genome shotgun (WGS) entry which is preliminary data.</text>
</comment>
<evidence type="ECO:0000256" key="1">
    <source>
        <dbReference type="ARBA" id="ARBA00005059"/>
    </source>
</evidence>
<accession>A0A0D8BGP6</accession>
<dbReference type="AlphaFoldDB" id="A0A0D8BGP6"/>
<evidence type="ECO:0000313" key="17">
    <source>
        <dbReference type="Proteomes" id="UP000032545"/>
    </source>
</evidence>
<feature type="binding site" evidence="8 10">
    <location>
        <begin position="49"/>
        <end position="52"/>
    </location>
    <ligand>
        <name>substrate</name>
    </ligand>
</feature>
<dbReference type="SUPFAM" id="SSF51735">
    <property type="entry name" value="NAD(P)-binding Rossmann-fold domains"/>
    <property type="match status" value="1"/>
</dbReference>
<dbReference type="InterPro" id="IPR036343">
    <property type="entry name" value="GluRdtase_N_sf"/>
</dbReference>
<sequence length="470" mass="48295">MSLLVVGLNHRTAPTSLLEQASVSGDDTPKVLHDLAAAAHVTEAVVLSTCNRTEIYADVETFHGGVADISDQLSRICGIDLGDLAGHLYVHHDARAVGHLFSVVCGLDSMLVGESQILGQVRGAFRAGQSAGVAGSALSGLFQAALRVGKRAHSETSIDAAGASIVAVGIRLAASSLGILSEVPAVPVAPPGGSAGELGGAAMLAAPVAEPPPLAGARVLLIGAGAVGSLAAQTARRAGAAEIVIANRTPARAARVAEMHDGRAVGLADLPHEILMADLVISSTGATGLVVEHDLVAATLPGRGGRPLVFLDLALPHDIDPGVRVLPGVSLIDLETLRVALDGAQVAHDVEAVRALVSTEVAGFLDRRRAGRVAPTVVALRAHADSVVHGELARLHSRLPDLDDREWELVEGAVRRVVDKLLHAPTVRVQQLAGAPGGDSYAEALRELFDLPREVPAVVSAPDLDLVERS</sequence>
<dbReference type="PROSITE" id="PS00747">
    <property type="entry name" value="GLUTR"/>
    <property type="match status" value="1"/>
</dbReference>
<gene>
    <name evidence="8" type="primary">hemA</name>
    <name evidence="16" type="ORF">FF36_02418</name>
</gene>
<evidence type="ECO:0000256" key="11">
    <source>
        <dbReference type="PIRSR" id="PIRSR000445-3"/>
    </source>
</evidence>
<evidence type="ECO:0000256" key="9">
    <source>
        <dbReference type="PIRSR" id="PIRSR000445-1"/>
    </source>
</evidence>
<dbReference type="SUPFAM" id="SSF69742">
    <property type="entry name" value="Glutamyl tRNA-reductase catalytic, N-terminal domain"/>
    <property type="match status" value="1"/>
</dbReference>
<comment type="subunit">
    <text evidence="8">Homodimer.</text>
</comment>
<dbReference type="InterPro" id="IPR036453">
    <property type="entry name" value="GluRdtase_dimer_dom_sf"/>
</dbReference>
<organism evidence="16 17">
    <name type="scientific">Frankia torreyi</name>
    <dbReference type="NCBI Taxonomy" id="1856"/>
    <lineage>
        <taxon>Bacteria</taxon>
        <taxon>Bacillati</taxon>
        <taxon>Actinomycetota</taxon>
        <taxon>Actinomycetes</taxon>
        <taxon>Frankiales</taxon>
        <taxon>Frankiaceae</taxon>
        <taxon>Frankia</taxon>
    </lineage>
</organism>
<feature type="binding site" evidence="8 11">
    <location>
        <begin position="223"/>
        <end position="228"/>
    </location>
    <ligand>
        <name>NADP(+)</name>
        <dbReference type="ChEBI" id="CHEBI:58349"/>
    </ligand>
</feature>
<dbReference type="GO" id="GO:0019353">
    <property type="term" value="P:protoporphyrinogen IX biosynthetic process from glutamate"/>
    <property type="evidence" value="ECO:0007669"/>
    <property type="project" value="TreeGrafter"/>
</dbReference>
<dbReference type="Proteomes" id="UP000032545">
    <property type="component" value="Unassembled WGS sequence"/>
</dbReference>
<evidence type="ECO:0000256" key="12">
    <source>
        <dbReference type="PIRSR" id="PIRSR000445-4"/>
    </source>
</evidence>
<dbReference type="Gene3D" id="3.30.460.30">
    <property type="entry name" value="Glutamyl-tRNA reductase, N-terminal domain"/>
    <property type="match status" value="1"/>
</dbReference>
<dbReference type="PATRIC" id="fig|1502723.3.peg.1489"/>
<feature type="site" description="Important for activity" evidence="8 12">
    <location>
        <position position="99"/>
    </location>
</feature>
<dbReference type="Pfam" id="PF05201">
    <property type="entry name" value="GlutR_N"/>
    <property type="match status" value="1"/>
</dbReference>
<dbReference type="InterPro" id="IPR015895">
    <property type="entry name" value="4pyrrol_synth_GluRdtase_N"/>
</dbReference>
<dbReference type="EMBL" id="JYFN01000015">
    <property type="protein sequence ID" value="KJE23215.1"/>
    <property type="molecule type" value="Genomic_DNA"/>
</dbReference>
<proteinExistence type="inferred from homology"/>
<protein>
    <recommendedName>
        <fullName evidence="3 8">Glutamyl-tRNA reductase</fullName>
        <shortName evidence="8">GluTR</shortName>
        <ecNumber evidence="3 8">1.2.1.70</ecNumber>
    </recommendedName>
</protein>
<evidence type="ECO:0000256" key="6">
    <source>
        <dbReference type="ARBA" id="ARBA00023244"/>
    </source>
</evidence>
<feature type="binding site" evidence="8 10">
    <location>
        <begin position="114"/>
        <end position="116"/>
    </location>
    <ligand>
        <name>substrate</name>
    </ligand>
</feature>
<dbReference type="InterPro" id="IPR000343">
    <property type="entry name" value="4pyrrol_synth_GluRdtase"/>
</dbReference>
<feature type="active site" description="Nucleophile" evidence="8 9">
    <location>
        <position position="50"/>
    </location>
</feature>
<name>A0A0D8BGP6_9ACTN</name>
<feature type="domain" description="Tetrapyrrole biosynthesis glutamyl-tRNA reductase dimerisation" evidence="13">
    <location>
        <begin position="353"/>
        <end position="451"/>
    </location>
</feature>
<evidence type="ECO:0000256" key="2">
    <source>
        <dbReference type="ARBA" id="ARBA00005916"/>
    </source>
</evidence>
<dbReference type="InterPro" id="IPR036291">
    <property type="entry name" value="NAD(P)-bd_dom_sf"/>
</dbReference>
<dbReference type="CDD" id="cd05213">
    <property type="entry name" value="NAD_bind_Glutamyl_tRNA_reduct"/>
    <property type="match status" value="1"/>
</dbReference>
<evidence type="ECO:0000256" key="5">
    <source>
        <dbReference type="ARBA" id="ARBA00023002"/>
    </source>
</evidence>
<evidence type="ECO:0000256" key="7">
    <source>
        <dbReference type="ARBA" id="ARBA00047464"/>
    </source>
</evidence>
<dbReference type="InterPro" id="IPR018214">
    <property type="entry name" value="GluRdtase_CS"/>
</dbReference>
<evidence type="ECO:0000256" key="8">
    <source>
        <dbReference type="HAMAP-Rule" id="MF_00087"/>
    </source>
</evidence>
<dbReference type="GO" id="GO:0008883">
    <property type="term" value="F:glutamyl-tRNA reductase activity"/>
    <property type="evidence" value="ECO:0007669"/>
    <property type="project" value="UniProtKB-UniRule"/>
</dbReference>
<dbReference type="GO" id="GO:0050661">
    <property type="term" value="F:NADP binding"/>
    <property type="evidence" value="ECO:0007669"/>
    <property type="project" value="InterPro"/>
</dbReference>
<dbReference type="Gene3D" id="3.40.50.720">
    <property type="entry name" value="NAD(P)-binding Rossmann-like Domain"/>
    <property type="match status" value="1"/>
</dbReference>
<evidence type="ECO:0000259" key="15">
    <source>
        <dbReference type="Pfam" id="PF05201"/>
    </source>
</evidence>
<evidence type="ECO:0000256" key="3">
    <source>
        <dbReference type="ARBA" id="ARBA00012970"/>
    </source>
</evidence>
<comment type="domain">
    <text evidence="8">Possesses an unusual extended V-shaped dimeric structure with each monomer consisting of three distinct domains arranged along a curved 'spinal' alpha-helix. The N-terminal catalytic domain specifically recognizes the glutamate moiety of the substrate. The second domain is the NADPH-binding domain, and the third C-terminal domain is responsible for dimerization.</text>
</comment>
<keyword evidence="17" id="KW-1185">Reference proteome</keyword>
<feature type="domain" description="Glutamyl-tRNA reductase N-terminal" evidence="15">
    <location>
        <begin position="6"/>
        <end position="156"/>
    </location>
</feature>
<dbReference type="SUPFAM" id="SSF69075">
    <property type="entry name" value="Glutamyl tRNA-reductase dimerization domain"/>
    <property type="match status" value="1"/>
</dbReference>
<evidence type="ECO:0000256" key="4">
    <source>
        <dbReference type="ARBA" id="ARBA00022857"/>
    </source>
</evidence>